<sequence>MVDLRRTAWRKSSKSIPQGNDCVEVAAPVAGFVALRDSNDPGGPTLVVAGGAWGAFVREVKDGAYDLR</sequence>
<reference evidence="3" key="1">
    <citation type="journal article" date="2019" name="Int. J. Syst. Evol. Microbiol.">
        <title>The Global Catalogue of Microorganisms (GCM) 10K type strain sequencing project: providing services to taxonomists for standard genome sequencing and annotation.</title>
        <authorList>
            <consortium name="The Broad Institute Genomics Platform"/>
            <consortium name="The Broad Institute Genome Sequencing Center for Infectious Disease"/>
            <person name="Wu L."/>
            <person name="Ma J."/>
        </authorList>
    </citation>
    <scope>NUCLEOTIDE SEQUENCE [LARGE SCALE GENOMIC DNA]</scope>
    <source>
        <strain evidence="3">JCM 3369</strain>
    </source>
</reference>
<dbReference type="Proteomes" id="UP001596380">
    <property type="component" value="Unassembled WGS sequence"/>
</dbReference>
<gene>
    <name evidence="2" type="ORF">ACFQKB_08130</name>
</gene>
<dbReference type="RefSeq" id="WP_160821683.1">
    <property type="nucleotide sequence ID" value="NZ_JBHSXE010000001.1"/>
</dbReference>
<evidence type="ECO:0000259" key="1">
    <source>
        <dbReference type="Pfam" id="PF04149"/>
    </source>
</evidence>
<name>A0ABW2CFS4_9ACTN</name>
<protein>
    <submittedName>
        <fullName evidence="2">DUF397 domain-containing protein</fullName>
    </submittedName>
</protein>
<feature type="domain" description="DUF397" evidence="1">
    <location>
        <begin position="8"/>
        <end position="61"/>
    </location>
</feature>
<accession>A0ABW2CFS4</accession>
<organism evidence="2 3">
    <name type="scientific">Actinomadura yumaensis</name>
    <dbReference type="NCBI Taxonomy" id="111807"/>
    <lineage>
        <taxon>Bacteria</taxon>
        <taxon>Bacillati</taxon>
        <taxon>Actinomycetota</taxon>
        <taxon>Actinomycetes</taxon>
        <taxon>Streptosporangiales</taxon>
        <taxon>Thermomonosporaceae</taxon>
        <taxon>Actinomadura</taxon>
    </lineage>
</organism>
<dbReference type="EMBL" id="JBHSXS010000003">
    <property type="protein sequence ID" value="MFC6879731.1"/>
    <property type="molecule type" value="Genomic_DNA"/>
</dbReference>
<dbReference type="InterPro" id="IPR007278">
    <property type="entry name" value="DUF397"/>
</dbReference>
<keyword evidence="3" id="KW-1185">Reference proteome</keyword>
<comment type="caution">
    <text evidence="2">The sequence shown here is derived from an EMBL/GenBank/DDBJ whole genome shotgun (WGS) entry which is preliminary data.</text>
</comment>
<dbReference type="Pfam" id="PF04149">
    <property type="entry name" value="DUF397"/>
    <property type="match status" value="1"/>
</dbReference>
<proteinExistence type="predicted"/>
<evidence type="ECO:0000313" key="2">
    <source>
        <dbReference type="EMBL" id="MFC6879731.1"/>
    </source>
</evidence>
<evidence type="ECO:0000313" key="3">
    <source>
        <dbReference type="Proteomes" id="UP001596380"/>
    </source>
</evidence>